<proteinExistence type="predicted"/>
<dbReference type="AlphaFoldDB" id="A0A9E8SEW9"/>
<dbReference type="EMBL" id="CP113088">
    <property type="protein sequence ID" value="WAC02749.1"/>
    <property type="molecule type" value="Genomic_DNA"/>
</dbReference>
<keyword evidence="2" id="KW-1185">Reference proteome</keyword>
<sequence>MVCSKSQVSHTHTAKIVIESFHQNNNATLKKQMTADSYASYMSILGIVATGDPKTQTYNFKVLEETVNGDIACVKFTTVYLEKTETFKILKQDGQWKVALQGVR</sequence>
<reference evidence="1" key="1">
    <citation type="submission" date="2022-11" db="EMBL/GenBank/DDBJ databases">
        <title>Lacinutrix neustonica HL-RS19T sp. nov., isolated from the surface microlayer sample of brackish Lake Shihwa.</title>
        <authorList>
            <person name="Choi J.Y."/>
            <person name="Hwang C.Y."/>
        </authorList>
    </citation>
    <scope>NUCLEOTIDE SEQUENCE</scope>
    <source>
        <strain evidence="1">HL-RS19</strain>
    </source>
</reference>
<dbReference type="Proteomes" id="UP001164705">
    <property type="component" value="Chromosome"/>
</dbReference>
<gene>
    <name evidence="1" type="ORF">N7U66_03500</name>
</gene>
<accession>A0A9E8SEW9</accession>
<protein>
    <submittedName>
        <fullName evidence="1">Nuclear transport factor 2 family protein</fullName>
    </submittedName>
</protein>
<dbReference type="Gene3D" id="3.10.450.50">
    <property type="match status" value="1"/>
</dbReference>
<evidence type="ECO:0000313" key="1">
    <source>
        <dbReference type="EMBL" id="WAC02749.1"/>
    </source>
</evidence>
<dbReference type="KEGG" id="lnu:N7U66_03500"/>
<name>A0A9E8SEW9_9FLAO</name>
<organism evidence="1 2">
    <name type="scientific">Lacinutrix neustonica</name>
    <dbReference type="NCBI Taxonomy" id="2980107"/>
    <lineage>
        <taxon>Bacteria</taxon>
        <taxon>Pseudomonadati</taxon>
        <taxon>Bacteroidota</taxon>
        <taxon>Flavobacteriia</taxon>
        <taxon>Flavobacteriales</taxon>
        <taxon>Flavobacteriaceae</taxon>
        <taxon>Lacinutrix</taxon>
    </lineage>
</organism>
<dbReference type="RefSeq" id="WP_267677347.1">
    <property type="nucleotide sequence ID" value="NZ_CP113088.1"/>
</dbReference>
<evidence type="ECO:0000313" key="2">
    <source>
        <dbReference type="Proteomes" id="UP001164705"/>
    </source>
</evidence>